<protein>
    <submittedName>
        <fullName evidence="5">RNA polymerase subunit sigma-24</fullName>
    </submittedName>
</protein>
<comment type="subunit">
    <text evidence="1">Interacts transiently with the RNA polymerase catalytic core formed by RpoA, RpoB, RpoC and RpoZ (2 alpha, 1 beta, 1 beta' and 1 omega subunit) to form the RNA polymerase holoenzyme that can initiate transcription.</text>
</comment>
<dbReference type="AlphaFoldDB" id="A0A1W6Z567"/>
<dbReference type="InterPro" id="IPR036388">
    <property type="entry name" value="WH-like_DNA-bd_sf"/>
</dbReference>
<dbReference type="Gene3D" id="1.10.1740.10">
    <property type="match status" value="1"/>
</dbReference>
<keyword evidence="6" id="KW-1185">Reference proteome</keyword>
<proteinExistence type="predicted"/>
<dbReference type="Pfam" id="PF04542">
    <property type="entry name" value="Sigma70_r2"/>
    <property type="match status" value="1"/>
</dbReference>
<dbReference type="PANTHER" id="PTHR30173">
    <property type="entry name" value="SIGMA 19 FACTOR"/>
    <property type="match status" value="1"/>
</dbReference>
<dbReference type="GO" id="GO:0003677">
    <property type="term" value="F:DNA binding"/>
    <property type="evidence" value="ECO:0007669"/>
    <property type="project" value="InterPro"/>
</dbReference>
<dbReference type="Gene3D" id="1.10.10.10">
    <property type="entry name" value="Winged helix-like DNA-binding domain superfamily/Winged helix DNA-binding domain"/>
    <property type="match status" value="1"/>
</dbReference>
<evidence type="ECO:0000256" key="2">
    <source>
        <dbReference type="SAM" id="MobiDB-lite"/>
    </source>
</evidence>
<feature type="domain" description="RNA polymerase sigma factor 70 region 4 type 2" evidence="4">
    <location>
        <begin position="107"/>
        <end position="158"/>
    </location>
</feature>
<feature type="domain" description="RNA polymerase sigma-70 region 2" evidence="3">
    <location>
        <begin position="7"/>
        <end position="71"/>
    </location>
</feature>
<accession>A0A1W6Z567</accession>
<dbReference type="InterPro" id="IPR014303">
    <property type="entry name" value="RNA_pol_sigma-70_ECF"/>
</dbReference>
<dbReference type="PANTHER" id="PTHR30173:SF36">
    <property type="entry name" value="ECF RNA POLYMERASE SIGMA FACTOR SIGJ"/>
    <property type="match status" value="1"/>
</dbReference>
<evidence type="ECO:0000256" key="1">
    <source>
        <dbReference type="ARBA" id="ARBA00011344"/>
    </source>
</evidence>
<organism evidence="5 6">
    <name type="scientific">Bordetella genomosp. 9</name>
    <dbReference type="NCBI Taxonomy" id="1416803"/>
    <lineage>
        <taxon>Bacteria</taxon>
        <taxon>Pseudomonadati</taxon>
        <taxon>Pseudomonadota</taxon>
        <taxon>Betaproteobacteria</taxon>
        <taxon>Burkholderiales</taxon>
        <taxon>Alcaligenaceae</taxon>
        <taxon>Bordetella</taxon>
    </lineage>
</organism>
<evidence type="ECO:0000313" key="5">
    <source>
        <dbReference type="EMBL" id="ARP88500.1"/>
    </source>
</evidence>
<dbReference type="InterPro" id="IPR032710">
    <property type="entry name" value="NTF2-like_dom_sf"/>
</dbReference>
<dbReference type="InterPro" id="IPR013324">
    <property type="entry name" value="RNA_pol_sigma_r3/r4-like"/>
</dbReference>
<dbReference type="Proteomes" id="UP000194139">
    <property type="component" value="Chromosome"/>
</dbReference>
<evidence type="ECO:0000259" key="3">
    <source>
        <dbReference type="Pfam" id="PF04542"/>
    </source>
</evidence>
<dbReference type="NCBIfam" id="TIGR02937">
    <property type="entry name" value="sigma70-ECF"/>
    <property type="match status" value="1"/>
</dbReference>
<dbReference type="InterPro" id="IPR013325">
    <property type="entry name" value="RNA_pol_sigma_r2"/>
</dbReference>
<dbReference type="EMBL" id="CP021109">
    <property type="protein sequence ID" value="ARP88500.1"/>
    <property type="molecule type" value="Genomic_DNA"/>
</dbReference>
<reference evidence="5 6" key="1">
    <citation type="submission" date="2017-05" db="EMBL/GenBank/DDBJ databases">
        <title>Complete and WGS of Bordetella genogroups.</title>
        <authorList>
            <person name="Spilker T."/>
            <person name="LiPuma J."/>
        </authorList>
    </citation>
    <scope>NUCLEOTIDE SEQUENCE [LARGE SCALE GENOMIC DNA]</scope>
    <source>
        <strain evidence="5 6">AU17164</strain>
    </source>
</reference>
<dbReference type="InterPro" id="IPR014284">
    <property type="entry name" value="RNA_pol_sigma-70_dom"/>
</dbReference>
<dbReference type="SUPFAM" id="SSF54427">
    <property type="entry name" value="NTF2-like"/>
    <property type="match status" value="1"/>
</dbReference>
<evidence type="ECO:0000313" key="6">
    <source>
        <dbReference type="Proteomes" id="UP000194139"/>
    </source>
</evidence>
<name>A0A1W6Z567_9BORD</name>
<dbReference type="InterPro" id="IPR013249">
    <property type="entry name" value="RNA_pol_sigma70_r4_t2"/>
</dbReference>
<dbReference type="Pfam" id="PF08281">
    <property type="entry name" value="Sigma70_r4_2"/>
    <property type="match status" value="1"/>
</dbReference>
<dbReference type="NCBIfam" id="TIGR02957">
    <property type="entry name" value="SigX4"/>
    <property type="match status" value="1"/>
</dbReference>
<dbReference type="SUPFAM" id="SSF88946">
    <property type="entry name" value="Sigma2 domain of RNA polymerase sigma factors"/>
    <property type="match status" value="1"/>
</dbReference>
<dbReference type="GO" id="GO:0016987">
    <property type="term" value="F:sigma factor activity"/>
    <property type="evidence" value="ECO:0007669"/>
    <property type="project" value="InterPro"/>
</dbReference>
<dbReference type="GO" id="GO:0006352">
    <property type="term" value="P:DNA-templated transcription initiation"/>
    <property type="evidence" value="ECO:0007669"/>
    <property type="project" value="InterPro"/>
</dbReference>
<evidence type="ECO:0000259" key="4">
    <source>
        <dbReference type="Pfam" id="PF08281"/>
    </source>
</evidence>
<dbReference type="InterPro" id="IPR052704">
    <property type="entry name" value="ECF_Sigma-70_Domain"/>
</dbReference>
<gene>
    <name evidence="5" type="ORF">CAL13_03340</name>
</gene>
<dbReference type="NCBIfam" id="NF007214">
    <property type="entry name" value="PRK09636.1"/>
    <property type="match status" value="1"/>
</dbReference>
<sequence>MPDPTGLFTRIRPRLHAIAYRMLGAVADADDVVQDAWLRWNEADHAAVDNPEAWLVTVTTRLAIDRLRAAKAQRENYVGVWLPEPILMESPPTPEEIHALADDVSVAFLFMLERLTPEARAAFLMREVFDADYRDVAHTLGKSEAACRQLVRRAKQQLQQASPRHPVAPETHRRLMLSFAQAMQQGDFQALHALLREDAELIGDGGGKVPSFSSLVGAKRLAQLFYAGRRRYGDTLRIEVAQVNGQWALLRFIQGELESVQTYETDGSRIVRVLVQRNPDKLARIGKPTPEALTRFPLEGGDAGGPEGKPTPEALTRLPLEGGDAGGPAEPDPRRPRS</sequence>
<dbReference type="InterPro" id="IPR007627">
    <property type="entry name" value="RNA_pol_sigma70_r2"/>
</dbReference>
<dbReference type="SUPFAM" id="SSF88659">
    <property type="entry name" value="Sigma3 and sigma4 domains of RNA polymerase sigma factors"/>
    <property type="match status" value="1"/>
</dbReference>
<feature type="region of interest" description="Disordered" evidence="2">
    <location>
        <begin position="285"/>
        <end position="338"/>
    </location>
</feature>